<dbReference type="InterPro" id="IPR050463">
    <property type="entry name" value="Gfo/Idh/MocA_oxidrdct_glycsds"/>
</dbReference>
<dbReference type="Gene3D" id="3.30.360.10">
    <property type="entry name" value="Dihydrodipicolinate Reductase, domain 2"/>
    <property type="match status" value="1"/>
</dbReference>
<dbReference type="RefSeq" id="WP_146851179.1">
    <property type="nucleotide sequence ID" value="NZ_BKAG01000019.1"/>
</dbReference>
<evidence type="ECO:0000313" key="3">
    <source>
        <dbReference type="EMBL" id="GEP43605.1"/>
    </source>
</evidence>
<dbReference type="SUPFAM" id="SSF55347">
    <property type="entry name" value="Glyceraldehyde-3-phosphate dehydrogenase-like, C-terminal domain"/>
    <property type="match status" value="1"/>
</dbReference>
<dbReference type="AlphaFoldDB" id="A0A512MA40"/>
<evidence type="ECO:0000259" key="2">
    <source>
        <dbReference type="Pfam" id="PF01408"/>
    </source>
</evidence>
<name>A0A512MA40_9BACT</name>
<reference evidence="3 4" key="1">
    <citation type="submission" date="2019-07" db="EMBL/GenBank/DDBJ databases">
        <title>Whole genome shotgun sequence of Brevifollis gellanilyticus NBRC 108608.</title>
        <authorList>
            <person name="Hosoyama A."/>
            <person name="Uohara A."/>
            <person name="Ohji S."/>
            <person name="Ichikawa N."/>
        </authorList>
    </citation>
    <scope>NUCLEOTIDE SEQUENCE [LARGE SCALE GENOMIC DNA]</scope>
    <source>
        <strain evidence="3 4">NBRC 108608</strain>
    </source>
</reference>
<evidence type="ECO:0000256" key="1">
    <source>
        <dbReference type="ARBA" id="ARBA00023002"/>
    </source>
</evidence>
<dbReference type="Proteomes" id="UP000321577">
    <property type="component" value="Unassembled WGS sequence"/>
</dbReference>
<accession>A0A512MA40</accession>
<gene>
    <name evidence="3" type="ORF">BGE01nite_28960</name>
</gene>
<dbReference type="Gene3D" id="3.40.50.720">
    <property type="entry name" value="NAD(P)-binding Rossmann-like Domain"/>
    <property type="match status" value="1"/>
</dbReference>
<keyword evidence="4" id="KW-1185">Reference proteome</keyword>
<dbReference type="PANTHER" id="PTHR43818">
    <property type="entry name" value="BCDNA.GH03377"/>
    <property type="match status" value="1"/>
</dbReference>
<comment type="caution">
    <text evidence="3">The sequence shown here is derived from an EMBL/GenBank/DDBJ whole genome shotgun (WGS) entry which is preliminary data.</text>
</comment>
<dbReference type="EMBL" id="BKAG01000019">
    <property type="protein sequence ID" value="GEP43605.1"/>
    <property type="molecule type" value="Genomic_DNA"/>
</dbReference>
<dbReference type="SUPFAM" id="SSF51735">
    <property type="entry name" value="NAD(P)-binding Rossmann-fold domains"/>
    <property type="match status" value="1"/>
</dbReference>
<dbReference type="GO" id="GO:0000166">
    <property type="term" value="F:nucleotide binding"/>
    <property type="evidence" value="ECO:0007669"/>
    <property type="project" value="InterPro"/>
</dbReference>
<keyword evidence="1" id="KW-0560">Oxidoreductase</keyword>
<dbReference type="InterPro" id="IPR000683">
    <property type="entry name" value="Gfo/Idh/MocA-like_OxRdtase_N"/>
</dbReference>
<dbReference type="InterPro" id="IPR036291">
    <property type="entry name" value="NAD(P)-bd_dom_sf"/>
</dbReference>
<keyword evidence="3" id="KW-0223">Dioxygenase</keyword>
<dbReference type="GO" id="GO:0051213">
    <property type="term" value="F:dioxygenase activity"/>
    <property type="evidence" value="ECO:0007669"/>
    <property type="project" value="UniProtKB-KW"/>
</dbReference>
<dbReference type="PANTHER" id="PTHR43818:SF11">
    <property type="entry name" value="BCDNA.GH03377"/>
    <property type="match status" value="1"/>
</dbReference>
<feature type="domain" description="Gfo/Idh/MocA-like oxidoreductase N-terminal" evidence="2">
    <location>
        <begin position="27"/>
        <end position="145"/>
    </location>
</feature>
<sequence>MNRRHFIAATASSLALASHAEPARKWRVVVVGNKGSYGHSLDTMWLKVPSTEIVAAADPDAKKLEATLKELNITQGFADYHDIAKAKPDLVAIGPAMGLHRDMVLAAAASGARGIYLEKPFCRNLAEADEIIAACEKHGVKLALAHRNRWHPTLPLVKKLVEEGAIGRLLELRGRGKEDRRGGMEDLWILGSHVLNLGVFLAGKPQSCSALVKLNGKLVTPADVNRGRADYGPIAGNEVHARFDMKSGVPFYFDSMQEAGDPKVGFGLQLIGTKGIIDIRVDQTPLAHFLPGNQFQPNNEPRTWVPISAAGIGKAEPVAEIGKQVMSHTAGALDLIASIEENRQPQCSAVDGRVTVEMITAVLASHVRQGASVSFPLDIRDNPLADWK</sequence>
<protein>
    <submittedName>
        <fullName evidence="3">3-chlorobenzoate-3,4-dioxygenase dehydrogenase</fullName>
    </submittedName>
</protein>
<organism evidence="3 4">
    <name type="scientific">Brevifollis gellanilyticus</name>
    <dbReference type="NCBI Taxonomy" id="748831"/>
    <lineage>
        <taxon>Bacteria</taxon>
        <taxon>Pseudomonadati</taxon>
        <taxon>Verrucomicrobiota</taxon>
        <taxon>Verrucomicrobiia</taxon>
        <taxon>Verrucomicrobiales</taxon>
        <taxon>Verrucomicrobiaceae</taxon>
    </lineage>
</organism>
<dbReference type="Pfam" id="PF01408">
    <property type="entry name" value="GFO_IDH_MocA"/>
    <property type="match status" value="1"/>
</dbReference>
<dbReference type="OrthoDB" id="9792935at2"/>
<evidence type="ECO:0000313" key="4">
    <source>
        <dbReference type="Proteomes" id="UP000321577"/>
    </source>
</evidence>
<proteinExistence type="predicted"/>